<name>A0ABW5XPN3_9SPHI</name>
<dbReference type="RefSeq" id="WP_377124868.1">
    <property type="nucleotide sequence ID" value="NZ_JBHUHN010000001.1"/>
</dbReference>
<organism evidence="1 2">
    <name type="scientific">Mucilaginibacter antarcticus</name>
    <dbReference type="NCBI Taxonomy" id="1855725"/>
    <lineage>
        <taxon>Bacteria</taxon>
        <taxon>Pseudomonadati</taxon>
        <taxon>Bacteroidota</taxon>
        <taxon>Sphingobacteriia</taxon>
        <taxon>Sphingobacteriales</taxon>
        <taxon>Sphingobacteriaceae</taxon>
        <taxon>Mucilaginibacter</taxon>
    </lineage>
</organism>
<keyword evidence="2" id="KW-1185">Reference proteome</keyword>
<comment type="caution">
    <text evidence="1">The sequence shown here is derived from an EMBL/GenBank/DDBJ whole genome shotgun (WGS) entry which is preliminary data.</text>
</comment>
<reference evidence="2" key="1">
    <citation type="journal article" date="2019" name="Int. J. Syst. Evol. Microbiol.">
        <title>The Global Catalogue of Microorganisms (GCM) 10K type strain sequencing project: providing services to taxonomists for standard genome sequencing and annotation.</title>
        <authorList>
            <consortium name="The Broad Institute Genomics Platform"/>
            <consortium name="The Broad Institute Genome Sequencing Center for Infectious Disease"/>
            <person name="Wu L."/>
            <person name="Ma J."/>
        </authorList>
    </citation>
    <scope>NUCLEOTIDE SEQUENCE [LARGE SCALE GENOMIC DNA]</scope>
    <source>
        <strain evidence="2">KCTC 52232</strain>
    </source>
</reference>
<dbReference type="EMBL" id="JBHUON010000006">
    <property type="protein sequence ID" value="MFD2864389.1"/>
    <property type="molecule type" value="Genomic_DNA"/>
</dbReference>
<dbReference type="Proteomes" id="UP001597601">
    <property type="component" value="Unassembled WGS sequence"/>
</dbReference>
<evidence type="ECO:0000313" key="1">
    <source>
        <dbReference type="EMBL" id="MFD2864389.1"/>
    </source>
</evidence>
<proteinExistence type="predicted"/>
<evidence type="ECO:0000313" key="2">
    <source>
        <dbReference type="Proteomes" id="UP001597601"/>
    </source>
</evidence>
<accession>A0ABW5XPN3</accession>
<gene>
    <name evidence="1" type="ORF">ACFSYC_06775</name>
</gene>
<protein>
    <submittedName>
        <fullName evidence="1">Uncharacterized protein</fullName>
    </submittedName>
</protein>
<sequence>MLKQEFLTKIPTERPLTGLVTLYLDYTIVDRNGSYLDYRSFLLEDTWYRQQMGDRLPFSYQPPHEPDVYDFRYQ</sequence>